<dbReference type="GO" id="GO:0080032">
    <property type="term" value="F:methyl jasmonate esterase activity"/>
    <property type="evidence" value="ECO:0007669"/>
    <property type="project" value="TreeGrafter"/>
</dbReference>
<comment type="caution">
    <text evidence="1">The sequence shown here is derived from an EMBL/GenBank/DDBJ whole genome shotgun (WGS) entry which is preliminary data.</text>
</comment>
<dbReference type="GO" id="GO:0080030">
    <property type="term" value="F:methyl indole-3-acetate esterase activity"/>
    <property type="evidence" value="ECO:0007669"/>
    <property type="project" value="TreeGrafter"/>
</dbReference>
<dbReference type="GO" id="GO:0009696">
    <property type="term" value="P:salicylic acid metabolic process"/>
    <property type="evidence" value="ECO:0007669"/>
    <property type="project" value="TreeGrafter"/>
</dbReference>
<dbReference type="PANTHER" id="PTHR10992">
    <property type="entry name" value="METHYLESTERASE FAMILY MEMBER"/>
    <property type="match status" value="1"/>
</dbReference>
<dbReference type="SUPFAM" id="SSF53474">
    <property type="entry name" value="alpha/beta-Hydrolases"/>
    <property type="match status" value="1"/>
</dbReference>
<name>A0A1J6K8M1_NICAT</name>
<dbReference type="GO" id="GO:0080031">
    <property type="term" value="F:methyl salicylate esterase activity"/>
    <property type="evidence" value="ECO:0007669"/>
    <property type="project" value="TreeGrafter"/>
</dbReference>
<dbReference type="InterPro" id="IPR045889">
    <property type="entry name" value="MES/HNL"/>
</dbReference>
<reference evidence="1" key="1">
    <citation type="submission" date="2016-11" db="EMBL/GenBank/DDBJ databases">
        <title>The genome of Nicotiana attenuata.</title>
        <authorList>
            <person name="Xu S."/>
            <person name="Brockmoeller T."/>
            <person name="Gaquerel E."/>
            <person name="Navarro A."/>
            <person name="Kuhl H."/>
            <person name="Gase K."/>
            <person name="Ling Z."/>
            <person name="Zhou W."/>
            <person name="Kreitzer C."/>
            <person name="Stanke M."/>
            <person name="Tang H."/>
            <person name="Lyons E."/>
            <person name="Pandey P."/>
            <person name="Pandey S.P."/>
            <person name="Timmermann B."/>
            <person name="Baldwin I.T."/>
        </authorList>
    </citation>
    <scope>NUCLEOTIDE SEQUENCE [LARGE SCALE GENOMIC DNA]</scope>
    <source>
        <strain evidence="1">UT</strain>
    </source>
</reference>
<dbReference type="STRING" id="49451.A0A1J6K8M1"/>
<evidence type="ECO:0000313" key="2">
    <source>
        <dbReference type="Proteomes" id="UP000187609"/>
    </source>
</evidence>
<dbReference type="Gramene" id="OIT21344">
    <property type="protein sequence ID" value="OIT21344"/>
    <property type="gene ID" value="A4A49_43968"/>
</dbReference>
<dbReference type="Gene3D" id="3.40.50.1820">
    <property type="entry name" value="alpha/beta hydrolase"/>
    <property type="match status" value="1"/>
</dbReference>
<dbReference type="EMBL" id="MJEQ01004403">
    <property type="protein sequence ID" value="OIT21344.1"/>
    <property type="molecule type" value="Genomic_DNA"/>
</dbReference>
<dbReference type="PANTHER" id="PTHR10992:SF872">
    <property type="entry name" value="METHYLESTERASE 11, CHLOROPLASTIC-RELATED"/>
    <property type="match status" value="1"/>
</dbReference>
<organism evidence="1 2">
    <name type="scientific">Nicotiana attenuata</name>
    <name type="common">Coyote tobacco</name>
    <dbReference type="NCBI Taxonomy" id="49451"/>
    <lineage>
        <taxon>Eukaryota</taxon>
        <taxon>Viridiplantae</taxon>
        <taxon>Streptophyta</taxon>
        <taxon>Embryophyta</taxon>
        <taxon>Tracheophyta</taxon>
        <taxon>Spermatophyta</taxon>
        <taxon>Magnoliopsida</taxon>
        <taxon>eudicotyledons</taxon>
        <taxon>Gunneridae</taxon>
        <taxon>Pentapetalae</taxon>
        <taxon>asterids</taxon>
        <taxon>lamiids</taxon>
        <taxon>Solanales</taxon>
        <taxon>Solanaceae</taxon>
        <taxon>Nicotianoideae</taxon>
        <taxon>Nicotianeae</taxon>
        <taxon>Nicotiana</taxon>
    </lineage>
</organism>
<accession>A0A1J6K8M1</accession>
<dbReference type="GO" id="GO:0009694">
    <property type="term" value="P:jasmonic acid metabolic process"/>
    <property type="evidence" value="ECO:0007669"/>
    <property type="project" value="TreeGrafter"/>
</dbReference>
<protein>
    <submittedName>
        <fullName evidence="1">Methylesterase 11, chloroplastic</fullName>
    </submittedName>
</protein>
<sequence>MIDSKDQSYGIAEMAHLIGTIQVERIQLHIHIPGIMAKHYTFGGLAEKVTPLGVQESLLIAVIQASLTLVILVLRCGNSVCISFVEAVLKILLSALHVDSMDGGSLYCVLIHNVVAFSDVIQKCNYVEEATNKLTIDNLSKKYFVLVHDGGFTAWCWHKTIALLAEAGFKVTRVDVAGEFDGARISFAMELFLSKVSKAAFVTVANMQRLILFFSLREYFGMEKIGSRFATNIVHNPNLEDKVLIGGGGIVMNRPITDYVIGLGAKTFGPVAELSKTQRVMWDPG</sequence>
<dbReference type="InterPro" id="IPR029058">
    <property type="entry name" value="AB_hydrolase_fold"/>
</dbReference>
<dbReference type="Proteomes" id="UP000187609">
    <property type="component" value="Unassembled WGS sequence"/>
</dbReference>
<keyword evidence="2" id="KW-1185">Reference proteome</keyword>
<gene>
    <name evidence="1" type="primary">MES11_2</name>
    <name evidence="1" type="ORF">A4A49_43968</name>
</gene>
<evidence type="ECO:0000313" key="1">
    <source>
        <dbReference type="EMBL" id="OIT21344.1"/>
    </source>
</evidence>
<proteinExistence type="predicted"/>
<dbReference type="AlphaFoldDB" id="A0A1J6K8M1"/>